<evidence type="ECO:0000313" key="2">
    <source>
        <dbReference type="Proteomes" id="UP000004016"/>
    </source>
</evidence>
<protein>
    <submittedName>
        <fullName evidence="1">Uncharacterized protein</fullName>
    </submittedName>
</protein>
<reference evidence="1 2" key="1">
    <citation type="submission" date="2007-03" db="EMBL/GenBank/DDBJ databases">
        <authorList>
            <person name="Fulton L."/>
            <person name="Clifton S."/>
            <person name="Fulton B."/>
            <person name="Xu J."/>
            <person name="Minx P."/>
            <person name="Pepin K.H."/>
            <person name="Johnson M."/>
            <person name="Thiruvilangam P."/>
            <person name="Bhonagiri V."/>
            <person name="Nash W.E."/>
            <person name="Mardis E.R."/>
            <person name="Wilson R.K."/>
        </authorList>
    </citation>
    <scope>NUCLEOTIDE SEQUENCE [LARGE SCALE GENOMIC DNA]</scope>
    <source>
        <strain evidence="1 2">DSM 13814</strain>
    </source>
</reference>
<gene>
    <name evidence="1" type="ORF">DORLON_00817</name>
</gene>
<evidence type="ECO:0000313" key="1">
    <source>
        <dbReference type="EMBL" id="EDM64136.1"/>
    </source>
</evidence>
<accession>A6BEU7</accession>
<dbReference type="AlphaFoldDB" id="A6BEU7"/>
<dbReference type="HOGENOM" id="CLU_3327263_0_0_9"/>
<name>A6BEU7_9FIRM</name>
<comment type="caution">
    <text evidence="1">The sequence shown here is derived from an EMBL/GenBank/DDBJ whole genome shotgun (WGS) entry which is preliminary data.</text>
</comment>
<dbReference type="Proteomes" id="UP000004016">
    <property type="component" value="Unassembled WGS sequence"/>
</dbReference>
<proteinExistence type="predicted"/>
<organism evidence="1 2">
    <name type="scientific">Dorea longicatena DSM 13814</name>
    <dbReference type="NCBI Taxonomy" id="411462"/>
    <lineage>
        <taxon>Bacteria</taxon>
        <taxon>Bacillati</taxon>
        <taxon>Bacillota</taxon>
        <taxon>Clostridia</taxon>
        <taxon>Lachnospirales</taxon>
        <taxon>Lachnospiraceae</taxon>
        <taxon>Dorea</taxon>
    </lineage>
</organism>
<reference evidence="1 2" key="2">
    <citation type="submission" date="2007-04" db="EMBL/GenBank/DDBJ databases">
        <title>Draft genome sequence of Dorea longicatena (DSM 13814).</title>
        <authorList>
            <person name="Sudarsanam P."/>
            <person name="Ley R."/>
            <person name="Guruge J."/>
            <person name="Turnbaugh P.J."/>
            <person name="Mahowald M."/>
            <person name="Liep D."/>
            <person name="Gordon J."/>
        </authorList>
    </citation>
    <scope>NUCLEOTIDE SEQUENCE [LARGE SCALE GENOMIC DNA]</scope>
    <source>
        <strain evidence="1 2">DSM 13814</strain>
    </source>
</reference>
<dbReference type="EMBL" id="AAXB02000002">
    <property type="protein sequence ID" value="EDM64136.1"/>
    <property type="molecule type" value="Genomic_DNA"/>
</dbReference>
<sequence>MFLKFDHKFETIDYSHIYSPAEQMVFQANESLDVKRGQ</sequence>